<dbReference type="AlphaFoldDB" id="A0A563VSM5"/>
<protein>
    <submittedName>
        <fullName evidence="7">O-antigen polymerase</fullName>
    </submittedName>
</protein>
<feature type="transmembrane region" description="Helical" evidence="5">
    <location>
        <begin position="69"/>
        <end position="85"/>
    </location>
</feature>
<feature type="transmembrane region" description="Helical" evidence="5">
    <location>
        <begin position="41"/>
        <end position="57"/>
    </location>
</feature>
<evidence type="ECO:0000256" key="3">
    <source>
        <dbReference type="ARBA" id="ARBA00022989"/>
    </source>
</evidence>
<dbReference type="InterPro" id="IPR007016">
    <property type="entry name" value="O-antigen_ligase-rel_domated"/>
</dbReference>
<dbReference type="OrthoDB" id="4391260at2"/>
<feature type="transmembrane region" description="Helical" evidence="5">
    <location>
        <begin position="155"/>
        <end position="177"/>
    </location>
</feature>
<dbReference type="PANTHER" id="PTHR37422:SF13">
    <property type="entry name" value="LIPOPOLYSACCHARIDE BIOSYNTHESIS PROTEIN PA4999-RELATED"/>
    <property type="match status" value="1"/>
</dbReference>
<feature type="transmembrane region" description="Helical" evidence="5">
    <location>
        <begin position="383"/>
        <end position="401"/>
    </location>
</feature>
<feature type="transmembrane region" description="Helical" evidence="5">
    <location>
        <begin position="97"/>
        <end position="113"/>
    </location>
</feature>
<feature type="transmembrane region" description="Helical" evidence="5">
    <location>
        <begin position="184"/>
        <end position="200"/>
    </location>
</feature>
<evidence type="ECO:0000313" key="8">
    <source>
        <dbReference type="Proteomes" id="UP000320055"/>
    </source>
</evidence>
<comment type="subcellular location">
    <subcellularLocation>
        <location evidence="1">Membrane</location>
        <topology evidence="1">Multi-pass membrane protein</topology>
    </subcellularLocation>
</comment>
<feature type="domain" description="O-antigen ligase-related" evidence="6">
    <location>
        <begin position="190"/>
        <end position="335"/>
    </location>
</feature>
<evidence type="ECO:0000256" key="4">
    <source>
        <dbReference type="ARBA" id="ARBA00023136"/>
    </source>
</evidence>
<dbReference type="PANTHER" id="PTHR37422">
    <property type="entry name" value="TEICHURONIC ACID BIOSYNTHESIS PROTEIN TUAE"/>
    <property type="match status" value="1"/>
</dbReference>
<accession>A0A563VSM5</accession>
<sequence length="421" mass="46975">MMRSDQQSPNHWVEKLEVAITIFWLLYFMGVSLPDPFPKNINALSYPIIAILFALHWKRLSWVATRDIPLLLLVGTVVASAFWSTNMRSTLEASRGFVRMFLFGAYLTTCYSLKTQMKILTWVFGIAGILSTAVVLLIPSYGISSVHIGAWEGIFAHKGMLGDVMSIGAILFLLNALQEKTPNWIAWGGFGLAATINILTDSASSLLSFLILLSLIPLYNLLPQPYKLKAIIFSLGLIGIGVMVVFIVGNIDTILAEVLQQSTDGRISIWTLMIDKVSEERPLLGYGFNAFWSSDAGAFVGRYAWEESVVATEFNSHSSYMELYVSLGYLGVVVYAISFITVFFRTVILLLATRKIQFLWFIQFLVFAHVAAISNVGKIASGASSYWVIYVSICLATAVEYRKIRYGQVSSINTHRLQKYQ</sequence>
<evidence type="ECO:0000256" key="5">
    <source>
        <dbReference type="SAM" id="Phobius"/>
    </source>
</evidence>
<feature type="transmembrane region" description="Helical" evidence="5">
    <location>
        <begin position="206"/>
        <end position="223"/>
    </location>
</feature>
<feature type="transmembrane region" description="Helical" evidence="5">
    <location>
        <begin position="358"/>
        <end position="377"/>
    </location>
</feature>
<feature type="transmembrane region" description="Helical" evidence="5">
    <location>
        <begin position="120"/>
        <end position="143"/>
    </location>
</feature>
<evidence type="ECO:0000256" key="2">
    <source>
        <dbReference type="ARBA" id="ARBA00022692"/>
    </source>
</evidence>
<evidence type="ECO:0000259" key="6">
    <source>
        <dbReference type="Pfam" id="PF04932"/>
    </source>
</evidence>
<keyword evidence="2 5" id="KW-0812">Transmembrane</keyword>
<evidence type="ECO:0000256" key="1">
    <source>
        <dbReference type="ARBA" id="ARBA00004141"/>
    </source>
</evidence>
<keyword evidence="3 5" id="KW-1133">Transmembrane helix</keyword>
<dbReference type="InterPro" id="IPR051533">
    <property type="entry name" value="WaaL-like"/>
</dbReference>
<feature type="transmembrane region" description="Helical" evidence="5">
    <location>
        <begin position="12"/>
        <end position="29"/>
    </location>
</feature>
<dbReference type="GO" id="GO:0016020">
    <property type="term" value="C:membrane"/>
    <property type="evidence" value="ECO:0007669"/>
    <property type="project" value="UniProtKB-SubCell"/>
</dbReference>
<keyword evidence="8" id="KW-1185">Reference proteome</keyword>
<dbReference type="Proteomes" id="UP000320055">
    <property type="component" value="Unassembled WGS sequence"/>
</dbReference>
<organism evidence="7 8">
    <name type="scientific">Hyella patelloides LEGE 07179</name>
    <dbReference type="NCBI Taxonomy" id="945734"/>
    <lineage>
        <taxon>Bacteria</taxon>
        <taxon>Bacillati</taxon>
        <taxon>Cyanobacteriota</taxon>
        <taxon>Cyanophyceae</taxon>
        <taxon>Pleurocapsales</taxon>
        <taxon>Hyellaceae</taxon>
        <taxon>Hyella</taxon>
    </lineage>
</organism>
<feature type="transmembrane region" description="Helical" evidence="5">
    <location>
        <begin position="230"/>
        <end position="251"/>
    </location>
</feature>
<keyword evidence="4 5" id="KW-0472">Membrane</keyword>
<gene>
    <name evidence="7" type="ORF">H1P_2540007</name>
</gene>
<evidence type="ECO:0000313" key="7">
    <source>
        <dbReference type="EMBL" id="VEP14289.1"/>
    </source>
</evidence>
<dbReference type="RefSeq" id="WP_144872769.1">
    <property type="nucleotide sequence ID" value="NZ_LR213997.1"/>
</dbReference>
<dbReference type="Pfam" id="PF04932">
    <property type="entry name" value="Wzy_C"/>
    <property type="match status" value="1"/>
</dbReference>
<dbReference type="EMBL" id="CAACVJ010000173">
    <property type="protein sequence ID" value="VEP14289.1"/>
    <property type="molecule type" value="Genomic_DNA"/>
</dbReference>
<feature type="transmembrane region" description="Helical" evidence="5">
    <location>
        <begin position="327"/>
        <end position="351"/>
    </location>
</feature>
<proteinExistence type="predicted"/>
<reference evidence="7 8" key="1">
    <citation type="submission" date="2019-01" db="EMBL/GenBank/DDBJ databases">
        <authorList>
            <person name="Brito A."/>
        </authorList>
    </citation>
    <scope>NUCLEOTIDE SEQUENCE [LARGE SCALE GENOMIC DNA]</scope>
    <source>
        <strain evidence="7">1</strain>
    </source>
</reference>
<name>A0A563VSM5_9CYAN</name>